<keyword evidence="3" id="KW-1185">Reference proteome</keyword>
<feature type="compositionally biased region" description="Polar residues" evidence="1">
    <location>
        <begin position="150"/>
        <end position="160"/>
    </location>
</feature>
<proteinExistence type="predicted"/>
<feature type="region of interest" description="Disordered" evidence="1">
    <location>
        <begin position="68"/>
        <end position="87"/>
    </location>
</feature>
<feature type="compositionally biased region" description="Polar residues" evidence="1">
    <location>
        <begin position="339"/>
        <end position="349"/>
    </location>
</feature>
<feature type="compositionally biased region" description="Polar residues" evidence="1">
    <location>
        <begin position="210"/>
        <end position="219"/>
    </location>
</feature>
<dbReference type="EMBL" id="LR877160">
    <property type="protein sequence ID" value="CAD2220065.1"/>
    <property type="molecule type" value="Genomic_DNA"/>
</dbReference>
<accession>A0A7G2CKZ1</accession>
<dbReference type="Proteomes" id="UP000515908">
    <property type="component" value="Chromosome 16"/>
</dbReference>
<feature type="compositionally biased region" description="Low complexity" evidence="1">
    <location>
        <begin position="1"/>
        <end position="11"/>
    </location>
</feature>
<feature type="compositionally biased region" description="Low complexity" evidence="1">
    <location>
        <begin position="69"/>
        <end position="84"/>
    </location>
</feature>
<feature type="region of interest" description="Disordered" evidence="1">
    <location>
        <begin position="322"/>
        <end position="414"/>
    </location>
</feature>
<sequence>MAQQQQHQQTPDPTPQRRELEQALHEKEVSLAEREKVLDRREKDFQSLLSLYELTYEHVDQLQKGVLPSHNKTNANHNHNNSHSDMQSQFQRELNHSSQLAKHLIVNHRNNKSNQNNSYTDPLSASPSLLDVIEVDMKTEEEEYTNNNNLNRTPPQQRMVSSSPTPHSQPPSHVKLGNNDNNNNTVDLLRQTPPVLPNLGSDHLMPVNNAPFTATSSGRKYSGDKWNNNNNMNNANRREVSRSLGFEEDDGTNPNNNNKNTPKKEESPFRASTPKARRGSRGEHLPAASPYDLHPATVINDKTVSSVTDLYHTLEALQQEFKLQSARSPSSRRTPSPSVYSTPKVTTSDRNNHHHPTESGKLKTNMSVNTTTATSSARSSRKINHNNNSGKRSYENTKSRYQASNNSNHNNKSYVPTTLEGAELLRKLRGM</sequence>
<dbReference type="AlphaFoldDB" id="A0A7G2CKZ1"/>
<name>A0A7G2CKZ1_9TRYP</name>
<evidence type="ECO:0000313" key="3">
    <source>
        <dbReference type="Proteomes" id="UP000515908"/>
    </source>
</evidence>
<protein>
    <submittedName>
        <fullName evidence="2">Uncharacterized protein</fullName>
    </submittedName>
</protein>
<gene>
    <name evidence="2" type="ORF">ADEAN_000757900</name>
</gene>
<dbReference type="VEuPathDB" id="TriTrypDB:ADEAN_000757900"/>
<feature type="compositionally biased region" description="Polar residues" evidence="1">
    <location>
        <begin position="399"/>
        <end position="414"/>
    </location>
</feature>
<feature type="compositionally biased region" description="Low complexity" evidence="1">
    <location>
        <begin position="161"/>
        <end position="184"/>
    </location>
</feature>
<evidence type="ECO:0000256" key="1">
    <source>
        <dbReference type="SAM" id="MobiDB-lite"/>
    </source>
</evidence>
<reference evidence="2 3" key="1">
    <citation type="submission" date="2020-08" db="EMBL/GenBank/DDBJ databases">
        <authorList>
            <person name="Newling K."/>
            <person name="Davey J."/>
            <person name="Forrester S."/>
        </authorList>
    </citation>
    <scope>NUCLEOTIDE SEQUENCE [LARGE SCALE GENOMIC DNA]</scope>
    <source>
        <strain evidence="3">Crithidia deanei Carvalho (ATCC PRA-265)</strain>
    </source>
</reference>
<organism evidence="2 3">
    <name type="scientific">Angomonas deanei</name>
    <dbReference type="NCBI Taxonomy" id="59799"/>
    <lineage>
        <taxon>Eukaryota</taxon>
        <taxon>Discoba</taxon>
        <taxon>Euglenozoa</taxon>
        <taxon>Kinetoplastea</taxon>
        <taxon>Metakinetoplastina</taxon>
        <taxon>Trypanosomatida</taxon>
        <taxon>Trypanosomatidae</taxon>
        <taxon>Strigomonadinae</taxon>
        <taxon>Angomonas</taxon>
    </lineage>
</organism>
<feature type="region of interest" description="Disordered" evidence="1">
    <location>
        <begin position="141"/>
        <end position="293"/>
    </location>
</feature>
<feature type="compositionally biased region" description="Low complexity" evidence="1">
    <location>
        <begin position="325"/>
        <end position="338"/>
    </location>
</feature>
<evidence type="ECO:0000313" key="2">
    <source>
        <dbReference type="EMBL" id="CAD2220065.1"/>
    </source>
</evidence>
<feature type="region of interest" description="Disordered" evidence="1">
    <location>
        <begin position="1"/>
        <end position="21"/>
    </location>
</feature>